<keyword evidence="2" id="KW-1185">Reference proteome</keyword>
<name>A0A1M4XXD4_9THEO</name>
<dbReference type="AlphaFoldDB" id="A0A1M4XXD4"/>
<gene>
    <name evidence="1" type="ORF">SAMN02746089_01101</name>
</gene>
<organism evidence="1 2">
    <name type="scientific">Caldanaerobius fijiensis DSM 17918</name>
    <dbReference type="NCBI Taxonomy" id="1121256"/>
    <lineage>
        <taxon>Bacteria</taxon>
        <taxon>Bacillati</taxon>
        <taxon>Bacillota</taxon>
        <taxon>Clostridia</taxon>
        <taxon>Thermoanaerobacterales</taxon>
        <taxon>Thermoanaerobacteraceae</taxon>
        <taxon>Caldanaerobius</taxon>
    </lineage>
</organism>
<dbReference type="Proteomes" id="UP000184088">
    <property type="component" value="Unassembled WGS sequence"/>
</dbReference>
<proteinExistence type="predicted"/>
<dbReference type="STRING" id="1121256.SAMN02746089_01101"/>
<evidence type="ECO:0008006" key="3">
    <source>
        <dbReference type="Google" id="ProtNLM"/>
    </source>
</evidence>
<accession>A0A1M4XXD4</accession>
<dbReference type="EMBL" id="FQVH01000009">
    <property type="protein sequence ID" value="SHE98217.1"/>
    <property type="molecule type" value="Genomic_DNA"/>
</dbReference>
<dbReference type="OrthoDB" id="1957466at2"/>
<dbReference type="RefSeq" id="WP_073342493.1">
    <property type="nucleotide sequence ID" value="NZ_FQVH01000009.1"/>
</dbReference>
<evidence type="ECO:0000313" key="1">
    <source>
        <dbReference type="EMBL" id="SHE98217.1"/>
    </source>
</evidence>
<protein>
    <recommendedName>
        <fullName evidence="3">Heat induced stress protein YflT</fullName>
    </recommendedName>
</protein>
<reference evidence="1 2" key="1">
    <citation type="submission" date="2016-11" db="EMBL/GenBank/DDBJ databases">
        <authorList>
            <person name="Jaros S."/>
            <person name="Januszkiewicz K."/>
            <person name="Wedrychowicz H."/>
        </authorList>
    </citation>
    <scope>NUCLEOTIDE SEQUENCE [LARGE SCALE GENOMIC DNA]</scope>
    <source>
        <strain evidence="1 2">DSM 17918</strain>
    </source>
</reference>
<sequence length="108" mass="12195">MRLTAVLSRQEQVGALIDNLKNIGYDRRDLIITDMNNEGDYREPNDRGSIVDLQTEREGFGEKEPYNETFDLKDINGGILVSLETSTKEVSKVMEIMEQSGATKIIRG</sequence>
<evidence type="ECO:0000313" key="2">
    <source>
        <dbReference type="Proteomes" id="UP000184088"/>
    </source>
</evidence>